<dbReference type="AlphaFoldDB" id="A0A926DQL9"/>
<sequence length="57" mass="6864">MSPKELLYIEDALGHEQFLKTTCQETAQKLQDEELRSFVNQMYQKHQELFTQLYQLV</sequence>
<dbReference type="Proteomes" id="UP000657006">
    <property type="component" value="Unassembled WGS sequence"/>
</dbReference>
<gene>
    <name evidence="1" type="ORF">H8730_01370</name>
</gene>
<organism evidence="1 2">
    <name type="scientific">Bianquea renquensis</name>
    <dbReference type="NCBI Taxonomy" id="2763661"/>
    <lineage>
        <taxon>Bacteria</taxon>
        <taxon>Bacillati</taxon>
        <taxon>Bacillota</taxon>
        <taxon>Clostridia</taxon>
        <taxon>Eubacteriales</taxon>
        <taxon>Bianqueaceae</taxon>
        <taxon>Bianquea</taxon>
    </lineage>
</organism>
<evidence type="ECO:0000313" key="1">
    <source>
        <dbReference type="EMBL" id="MBC8542201.1"/>
    </source>
</evidence>
<accession>A0A926DQL9</accession>
<proteinExistence type="predicted"/>
<name>A0A926DQL9_9FIRM</name>
<dbReference type="EMBL" id="JACRSQ010000001">
    <property type="protein sequence ID" value="MBC8542201.1"/>
    <property type="molecule type" value="Genomic_DNA"/>
</dbReference>
<reference evidence="1" key="1">
    <citation type="submission" date="2020-08" db="EMBL/GenBank/DDBJ databases">
        <title>Genome public.</title>
        <authorList>
            <person name="Liu C."/>
            <person name="Sun Q."/>
        </authorList>
    </citation>
    <scope>NUCLEOTIDE SEQUENCE</scope>
    <source>
        <strain evidence="1">NSJ-32</strain>
    </source>
</reference>
<dbReference type="RefSeq" id="WP_177718294.1">
    <property type="nucleotide sequence ID" value="NZ_JACRSQ010000001.1"/>
</dbReference>
<protein>
    <recommendedName>
        <fullName evidence="3">Spore coat protein</fullName>
    </recommendedName>
</protein>
<comment type="caution">
    <text evidence="1">The sequence shown here is derived from an EMBL/GenBank/DDBJ whole genome shotgun (WGS) entry which is preliminary data.</text>
</comment>
<evidence type="ECO:0008006" key="3">
    <source>
        <dbReference type="Google" id="ProtNLM"/>
    </source>
</evidence>
<keyword evidence="2" id="KW-1185">Reference proteome</keyword>
<evidence type="ECO:0000313" key="2">
    <source>
        <dbReference type="Proteomes" id="UP000657006"/>
    </source>
</evidence>